<evidence type="ECO:0000259" key="8">
    <source>
        <dbReference type="Pfam" id="PF25084"/>
    </source>
</evidence>
<dbReference type="GO" id="GO:0016868">
    <property type="term" value="F:intramolecular phosphotransferase activity"/>
    <property type="evidence" value="ECO:0007669"/>
    <property type="project" value="InterPro"/>
</dbReference>
<dbReference type="InterPro" id="IPR005844">
    <property type="entry name" value="A-D-PHexomutase_a/b/a-I"/>
</dbReference>
<dbReference type="InterPro" id="IPR005835">
    <property type="entry name" value="NTP_transferase_dom"/>
</dbReference>
<dbReference type="AlphaFoldDB" id="A0A1S8LDZ3"/>
<dbReference type="Proteomes" id="UP000190951">
    <property type="component" value="Chromosome"/>
</dbReference>
<comment type="similarity">
    <text evidence="2">Belongs to the phosphohexose mutase family.</text>
</comment>
<dbReference type="GO" id="GO:0005975">
    <property type="term" value="P:carbohydrate metabolic process"/>
    <property type="evidence" value="ECO:0007669"/>
    <property type="project" value="InterPro"/>
</dbReference>
<dbReference type="STRING" id="84029.CROST_10140"/>
<feature type="domain" description="Alpha-D-phosphohexomutase alpha/beta/alpha" evidence="7">
    <location>
        <begin position="383"/>
        <end position="513"/>
    </location>
</feature>
<dbReference type="Pfam" id="PF25084">
    <property type="entry name" value="LbH_EIF2B"/>
    <property type="match status" value="1"/>
</dbReference>
<dbReference type="SUPFAM" id="SSF53738">
    <property type="entry name" value="Phosphoglucomutase, first 3 domains"/>
    <property type="match status" value="1"/>
</dbReference>
<dbReference type="SUPFAM" id="SSF55957">
    <property type="entry name" value="Phosphoglucomutase, C-terminal domain"/>
    <property type="match status" value="1"/>
</dbReference>
<dbReference type="Gene3D" id="3.30.310.50">
    <property type="entry name" value="Alpha-D-phosphohexomutase, C-terminal domain"/>
    <property type="match status" value="1"/>
</dbReference>
<dbReference type="KEGG" id="crw:CROST_009690"/>
<dbReference type="InterPro" id="IPR016055">
    <property type="entry name" value="A-D-PHexomutase_a/b/a-I/II/III"/>
</dbReference>
<keyword evidence="5" id="KW-0648">Protein biosynthesis</keyword>
<evidence type="ECO:0000256" key="3">
    <source>
        <dbReference type="ARBA" id="ARBA00022490"/>
    </source>
</evidence>
<dbReference type="RefSeq" id="WP_077835689.1">
    <property type="nucleotide sequence ID" value="NZ_CP096983.1"/>
</dbReference>
<feature type="domain" description="Nucleotidyl transferase" evidence="6">
    <location>
        <begin position="2"/>
        <end position="230"/>
    </location>
</feature>
<dbReference type="Gene3D" id="3.90.550.10">
    <property type="entry name" value="Spore Coat Polysaccharide Biosynthesis Protein SpsA, Chain A"/>
    <property type="match status" value="1"/>
</dbReference>
<dbReference type="SUPFAM" id="SSF51161">
    <property type="entry name" value="Trimeric LpxA-like enzymes"/>
    <property type="match status" value="1"/>
</dbReference>
<evidence type="ECO:0000256" key="5">
    <source>
        <dbReference type="ARBA" id="ARBA00022917"/>
    </source>
</evidence>
<evidence type="ECO:0000313" key="10">
    <source>
        <dbReference type="Proteomes" id="UP000190951"/>
    </source>
</evidence>
<keyword evidence="10" id="KW-1185">Reference proteome</keyword>
<dbReference type="Gene3D" id="3.40.120.10">
    <property type="entry name" value="Alpha-D-Glucose-1,6-Bisphosphate, subunit A, domain 3"/>
    <property type="match status" value="3"/>
</dbReference>
<keyword evidence="9" id="KW-0808">Transferase</keyword>
<evidence type="ECO:0000256" key="1">
    <source>
        <dbReference type="ARBA" id="ARBA00004514"/>
    </source>
</evidence>
<dbReference type="Pfam" id="PF02878">
    <property type="entry name" value="PGM_PMM_I"/>
    <property type="match status" value="1"/>
</dbReference>
<dbReference type="InterPro" id="IPR029044">
    <property type="entry name" value="Nucleotide-diphossugar_trans"/>
</dbReference>
<dbReference type="GO" id="GO:0003983">
    <property type="term" value="F:UTP:glucose-1-phosphate uridylyltransferase activity"/>
    <property type="evidence" value="ECO:0007669"/>
    <property type="project" value="UniProtKB-EC"/>
</dbReference>
<name>A0A1S8LDZ3_9CLOT</name>
<evidence type="ECO:0000256" key="2">
    <source>
        <dbReference type="ARBA" id="ARBA00010231"/>
    </source>
</evidence>
<keyword evidence="9" id="KW-0548">Nucleotidyltransferase</keyword>
<sequence length="813" mass="92187">MKAIVMAGGQGKRLRPLTCNLPKPMMPIGEKPVLLYIIELLKKHGIKEIGITLQYLSDEIMNYFEDGKKFGVSINYFIEESPLGTAGSVRNAEEFLDETFIVISGDALTNIDLTKLLESHKSKNAMVTIALKKVDIPLEYGVAITDEEGRISNFIEKPGWGEIFSDKANTGIYVMEPKIFSFYNKEKEADFSEDVFPNLLKSGQKIYGYIEDGYWRDIGNIEQFVKCNFDIFNKTYKFQIKAAEARNDVWLGKDVTISPGAKIIPPVYIGDNSEIRFGAEVGPFAIISRNNIISEGANIKRSIIFENCYIGNNSEVRGSVIGNNVQLGRGVWTFEECVIGAGSMIGERSVIKAGVKIWTDKVIGSKSIVKTNVVWGENRRKIFFGKNGISGEINVEFTPEFVCKLASAFAANLKQNSKVIVCSDSNASSIMLKYSFISGLLSMGIEVFSAKEMIIPMFRFSTACFKADAAVYICSSEYDKEKVNIIFIDKDGIMISKSMEKKIINSFIREDFRRTKPNNFKGVKELEDFRCYYYAHIKKNLGLKEVKNSDIKVIISLSNKLLKGIVQDIFSDLKIKYYIYEDFDNLDKLKKEVVSRKMDFGVHIGYNCEEAILIDENGSILTSQMYESIKARILISVYKFKTIVGPVNSSIALEEIAKGYKCKYVKSKLSERCIFNEYIINERDKNIREILFSYISSMDALNIVVNIINIMVRCRIKISELVEKIPSYIFREKEIACSWDNKGKVMRSLIEENISKSIELIEGIKVNYEDSWGLVIPDSGKPTCKIYAESNNEEKTNKIINKFESEIELFMKK</sequence>
<gene>
    <name evidence="9" type="primary">cugP</name>
    <name evidence="9" type="ORF">CROST_009690</name>
</gene>
<evidence type="ECO:0000259" key="6">
    <source>
        <dbReference type="Pfam" id="PF00483"/>
    </source>
</evidence>
<dbReference type="EC" id="2.7.7.9" evidence="9"/>
<dbReference type="Pfam" id="PF00483">
    <property type="entry name" value="NTP_transferase"/>
    <property type="match status" value="1"/>
</dbReference>
<dbReference type="CDD" id="cd04181">
    <property type="entry name" value="NTP_transferase"/>
    <property type="match status" value="1"/>
</dbReference>
<protein>
    <submittedName>
        <fullName evidence="9">UTP--glucose-1-phosphate uridylyltransferase</fullName>
        <ecNumber evidence="9">2.7.7.9</ecNumber>
    </submittedName>
</protein>
<dbReference type="InterPro" id="IPR036900">
    <property type="entry name" value="A-D-PHexomutase_C_sf"/>
</dbReference>
<dbReference type="InterPro" id="IPR011004">
    <property type="entry name" value="Trimer_LpxA-like_sf"/>
</dbReference>
<evidence type="ECO:0000313" key="9">
    <source>
        <dbReference type="EMBL" id="URZ10261.1"/>
    </source>
</evidence>
<comment type="subcellular location">
    <subcellularLocation>
        <location evidence="1">Cytoplasm</location>
        <location evidence="1">Cytosol</location>
    </subcellularLocation>
</comment>
<evidence type="ECO:0000256" key="4">
    <source>
        <dbReference type="ARBA" id="ARBA00022540"/>
    </source>
</evidence>
<dbReference type="EMBL" id="CP096983">
    <property type="protein sequence ID" value="URZ10261.1"/>
    <property type="molecule type" value="Genomic_DNA"/>
</dbReference>
<dbReference type="Gene3D" id="2.160.10.10">
    <property type="entry name" value="Hexapeptide repeat proteins"/>
    <property type="match status" value="1"/>
</dbReference>
<organism evidence="9 10">
    <name type="scientific">Clostridium felsineum</name>
    <dbReference type="NCBI Taxonomy" id="36839"/>
    <lineage>
        <taxon>Bacteria</taxon>
        <taxon>Bacillati</taxon>
        <taxon>Bacillota</taxon>
        <taxon>Clostridia</taxon>
        <taxon>Eubacteriales</taxon>
        <taxon>Clostridiaceae</taxon>
        <taxon>Clostridium</taxon>
    </lineage>
</organism>
<evidence type="ECO:0000259" key="7">
    <source>
        <dbReference type="Pfam" id="PF02878"/>
    </source>
</evidence>
<accession>A0A1S8LDZ3</accession>
<dbReference type="InterPro" id="IPR050486">
    <property type="entry name" value="Mannose-1P_guanyltransferase"/>
</dbReference>
<keyword evidence="3" id="KW-0963">Cytoplasm</keyword>
<dbReference type="PANTHER" id="PTHR22572">
    <property type="entry name" value="SUGAR-1-PHOSPHATE GUANYL TRANSFERASE"/>
    <property type="match status" value="1"/>
</dbReference>
<keyword evidence="4" id="KW-0396">Initiation factor</keyword>
<dbReference type="SUPFAM" id="SSF53448">
    <property type="entry name" value="Nucleotide-diphospho-sugar transferases"/>
    <property type="match status" value="1"/>
</dbReference>
<reference evidence="9 10" key="1">
    <citation type="submission" date="2022-04" db="EMBL/GenBank/DDBJ databases">
        <title>Genome sequence of C. roseum typestrain.</title>
        <authorList>
            <person name="Poehlein A."/>
            <person name="Schoch T."/>
            <person name="Duerre P."/>
            <person name="Daniel R."/>
        </authorList>
    </citation>
    <scope>NUCLEOTIDE SEQUENCE [LARGE SCALE GENOMIC DNA]</scope>
    <source>
        <strain evidence="9 10">DSM 7320</strain>
    </source>
</reference>
<proteinExistence type="inferred from homology"/>
<dbReference type="InterPro" id="IPR056764">
    <property type="entry name" value="LbH_EIF2B3/5"/>
</dbReference>
<feature type="domain" description="EIF2B subunit epsilon/gamma LbH" evidence="8">
    <location>
        <begin position="246"/>
        <end position="349"/>
    </location>
</feature>